<dbReference type="AlphaFoldDB" id="A0A4R2C2V7"/>
<keyword evidence="4" id="KW-0808">Transferase</keyword>
<evidence type="ECO:0000313" key="11">
    <source>
        <dbReference type="Proteomes" id="UP000295351"/>
    </source>
</evidence>
<dbReference type="FunFam" id="3.30.565.10:FF:000049">
    <property type="entry name" value="Two-component sensor histidine kinase"/>
    <property type="match status" value="1"/>
</dbReference>
<evidence type="ECO:0000259" key="9">
    <source>
        <dbReference type="PROSITE" id="PS50110"/>
    </source>
</evidence>
<dbReference type="InterPro" id="IPR001789">
    <property type="entry name" value="Sig_transdc_resp-reg_receiver"/>
</dbReference>
<keyword evidence="5 10" id="KW-0418">Kinase</keyword>
<dbReference type="InterPro" id="IPR036890">
    <property type="entry name" value="HATPase_C_sf"/>
</dbReference>
<evidence type="ECO:0000256" key="5">
    <source>
        <dbReference type="ARBA" id="ARBA00022777"/>
    </source>
</evidence>
<dbReference type="PANTHER" id="PTHR43047">
    <property type="entry name" value="TWO-COMPONENT HISTIDINE PROTEIN KINASE"/>
    <property type="match status" value="1"/>
</dbReference>
<dbReference type="GO" id="GO:0000155">
    <property type="term" value="F:phosphorelay sensor kinase activity"/>
    <property type="evidence" value="ECO:0007669"/>
    <property type="project" value="InterPro"/>
</dbReference>
<dbReference type="InterPro" id="IPR003594">
    <property type="entry name" value="HATPase_dom"/>
</dbReference>
<gene>
    <name evidence="10" type="ORF">EV665_13319</name>
</gene>
<evidence type="ECO:0000256" key="4">
    <source>
        <dbReference type="ARBA" id="ARBA00022679"/>
    </source>
</evidence>
<dbReference type="RefSeq" id="WP_133036774.1">
    <property type="nucleotide sequence ID" value="NZ_BAABEI010000007.1"/>
</dbReference>
<keyword evidence="7" id="KW-0175">Coiled coil</keyword>
<dbReference type="Pfam" id="PF02518">
    <property type="entry name" value="HATPase_c"/>
    <property type="match status" value="1"/>
</dbReference>
<dbReference type="SUPFAM" id="SSF52172">
    <property type="entry name" value="CheY-like"/>
    <property type="match status" value="1"/>
</dbReference>
<dbReference type="CDD" id="cd00156">
    <property type="entry name" value="REC"/>
    <property type="match status" value="1"/>
</dbReference>
<dbReference type="PANTHER" id="PTHR43047:SF9">
    <property type="entry name" value="HISTIDINE KINASE"/>
    <property type="match status" value="1"/>
</dbReference>
<dbReference type="InterPro" id="IPR003661">
    <property type="entry name" value="HisK_dim/P_dom"/>
</dbReference>
<proteinExistence type="predicted"/>
<comment type="caution">
    <text evidence="10">The sequence shown here is derived from an EMBL/GenBank/DDBJ whole genome shotgun (WGS) entry which is preliminary data.</text>
</comment>
<dbReference type="GO" id="GO:0009927">
    <property type="term" value="F:histidine phosphotransfer kinase activity"/>
    <property type="evidence" value="ECO:0007669"/>
    <property type="project" value="TreeGrafter"/>
</dbReference>
<dbReference type="SUPFAM" id="SSF55785">
    <property type="entry name" value="PYP-like sensor domain (PAS domain)"/>
    <property type="match status" value="1"/>
</dbReference>
<dbReference type="SMART" id="SM00388">
    <property type="entry name" value="HisKA"/>
    <property type="match status" value="1"/>
</dbReference>
<evidence type="ECO:0000256" key="3">
    <source>
        <dbReference type="ARBA" id="ARBA00022553"/>
    </source>
</evidence>
<dbReference type="InterPro" id="IPR005467">
    <property type="entry name" value="His_kinase_dom"/>
</dbReference>
<dbReference type="SUPFAM" id="SSF47384">
    <property type="entry name" value="Homodimeric domain of signal transducing histidine kinase"/>
    <property type="match status" value="1"/>
</dbReference>
<dbReference type="Pfam" id="PF00072">
    <property type="entry name" value="Response_reg"/>
    <property type="match status" value="1"/>
</dbReference>
<evidence type="ECO:0000256" key="7">
    <source>
        <dbReference type="SAM" id="Coils"/>
    </source>
</evidence>
<dbReference type="InterPro" id="IPR011006">
    <property type="entry name" value="CheY-like_superfamily"/>
</dbReference>
<keyword evidence="11" id="KW-1185">Reference proteome</keyword>
<evidence type="ECO:0000256" key="6">
    <source>
        <dbReference type="PROSITE-ProRule" id="PRU00169"/>
    </source>
</evidence>
<name>A0A4R2C2V7_SHIGR</name>
<feature type="modified residue" description="4-aspartylphosphate" evidence="6">
    <location>
        <position position="665"/>
    </location>
</feature>
<keyword evidence="3 6" id="KW-0597">Phosphoprotein</keyword>
<dbReference type="Gene3D" id="3.30.450.20">
    <property type="entry name" value="PAS domain"/>
    <property type="match status" value="2"/>
</dbReference>
<comment type="catalytic activity">
    <reaction evidence="1">
        <text>ATP + protein L-histidine = ADP + protein N-phospho-L-histidine.</text>
        <dbReference type="EC" id="2.7.13.3"/>
    </reaction>
</comment>
<dbReference type="Proteomes" id="UP000295351">
    <property type="component" value="Unassembled WGS sequence"/>
</dbReference>
<dbReference type="Pfam" id="PF12860">
    <property type="entry name" value="PAS_7"/>
    <property type="match status" value="2"/>
</dbReference>
<dbReference type="InterPro" id="IPR004358">
    <property type="entry name" value="Sig_transdc_His_kin-like_C"/>
</dbReference>
<dbReference type="PRINTS" id="PR00344">
    <property type="entry name" value="BCTRLSENSOR"/>
</dbReference>
<dbReference type="CDD" id="cd00075">
    <property type="entry name" value="HATPase"/>
    <property type="match status" value="1"/>
</dbReference>
<evidence type="ECO:0000256" key="1">
    <source>
        <dbReference type="ARBA" id="ARBA00000085"/>
    </source>
</evidence>
<dbReference type="SMART" id="SM00387">
    <property type="entry name" value="HATPase_c"/>
    <property type="match status" value="1"/>
</dbReference>
<dbReference type="InterPro" id="IPR036097">
    <property type="entry name" value="HisK_dim/P_sf"/>
</dbReference>
<dbReference type="EC" id="2.7.13.3" evidence="2"/>
<feature type="coiled-coil region" evidence="7">
    <location>
        <begin position="62"/>
        <end position="96"/>
    </location>
</feature>
<dbReference type="Gene3D" id="3.30.565.10">
    <property type="entry name" value="Histidine kinase-like ATPase, C-terminal domain"/>
    <property type="match status" value="1"/>
</dbReference>
<reference evidence="10 11" key="1">
    <citation type="submission" date="2019-03" db="EMBL/GenBank/DDBJ databases">
        <title>Genomic Encyclopedia of Type Strains, Phase IV (KMG-IV): sequencing the most valuable type-strain genomes for metagenomic binning, comparative biology and taxonomic classification.</title>
        <authorList>
            <person name="Goeker M."/>
        </authorList>
    </citation>
    <scope>NUCLEOTIDE SEQUENCE [LARGE SCALE GENOMIC DNA]</scope>
    <source>
        <strain evidence="10 11">DSM 18401</strain>
    </source>
</reference>
<protein>
    <recommendedName>
        <fullName evidence="2">histidine kinase</fullName>
        <ecNumber evidence="2">2.7.13.3</ecNumber>
    </recommendedName>
</protein>
<accession>A0A4R2C2V7</accession>
<sequence>MNGRISDGLFDPADGEARNLEKMLVITDALMRHVEQSSGDRGAAFEQFRRAAMLEERVRQRTHDLEATLKLLNEANSAAERARRDLSQAIEAIEEGFALFDPAEVLVLCNSRFCRDLADVREKLSPGITFAGYVETASQSAMLALPAGVTPAAWVAERMRLHRARQVFNVELTGDRWLQVSEQRTVDGGTVILQTDITDIIRMERSERGKLLDDQARMIRATLEHINQGVGIFDANRLLAGWNSRVAQLLDIPPRLLRRGTPFELLARHIARHVRLGDTFSAELLLTWVDGRLPRNPLSFELQHVSGIVLDVFAQEMPGRGFVMSFADVTRERQAIHAMIRANSSLEARVAARTGDLAAALAEAERANSARVRFVAAASHDLLQPLSAAKLFVAAARDDAEATPMRGTLEKAHNALASVEGILGALLDISRLEAGGAAVDIGPVPLSLLLGQLTDEFAPIAARKGLKLDILPCSLTVSSDPTYLRRILQNLISNAIRYTARGRVLVGPRRMNGQVRIEVHDTGPGIAAEEQKSIFREFHRIQGSASASEGMGLGLAIVERACTLLGHRLALRSKPEHGTCFSVDLALVSPHPKSAYLEATPTIPEEPSDNNDRIALLVENDVELREAIALLLERRGVSVLEAASGEEALVLLEEIGIVPDLYLVDQQLDGALTGIETVQALRAKYGERPTRILTANRTPQTRLAADAAGIEVMYKPIAADALEAFVLHVN</sequence>
<dbReference type="InterPro" id="IPR035965">
    <property type="entry name" value="PAS-like_dom_sf"/>
</dbReference>
<dbReference type="PROSITE" id="PS50110">
    <property type="entry name" value="RESPONSE_REGULATORY"/>
    <property type="match status" value="1"/>
</dbReference>
<dbReference type="EMBL" id="SLVX01000033">
    <property type="protein sequence ID" value="TCN34698.1"/>
    <property type="molecule type" value="Genomic_DNA"/>
</dbReference>
<dbReference type="PROSITE" id="PS50109">
    <property type="entry name" value="HIS_KIN"/>
    <property type="match status" value="1"/>
</dbReference>
<evidence type="ECO:0000256" key="2">
    <source>
        <dbReference type="ARBA" id="ARBA00012438"/>
    </source>
</evidence>
<organism evidence="10 11">
    <name type="scientific">Shinella granuli</name>
    <dbReference type="NCBI Taxonomy" id="323621"/>
    <lineage>
        <taxon>Bacteria</taxon>
        <taxon>Pseudomonadati</taxon>
        <taxon>Pseudomonadota</taxon>
        <taxon>Alphaproteobacteria</taxon>
        <taxon>Hyphomicrobiales</taxon>
        <taxon>Rhizobiaceae</taxon>
        <taxon>Shinella</taxon>
    </lineage>
</organism>
<feature type="domain" description="Response regulatory" evidence="9">
    <location>
        <begin position="614"/>
        <end position="730"/>
    </location>
</feature>
<evidence type="ECO:0000259" key="8">
    <source>
        <dbReference type="PROSITE" id="PS50109"/>
    </source>
</evidence>
<evidence type="ECO:0000313" key="10">
    <source>
        <dbReference type="EMBL" id="TCN34698.1"/>
    </source>
</evidence>
<dbReference type="SMART" id="SM00448">
    <property type="entry name" value="REC"/>
    <property type="match status" value="1"/>
</dbReference>
<feature type="domain" description="Histidine kinase" evidence="8">
    <location>
        <begin position="377"/>
        <end position="589"/>
    </location>
</feature>
<dbReference type="Gene3D" id="3.40.50.2300">
    <property type="match status" value="1"/>
</dbReference>
<dbReference type="GO" id="GO:0005886">
    <property type="term" value="C:plasma membrane"/>
    <property type="evidence" value="ECO:0007669"/>
    <property type="project" value="TreeGrafter"/>
</dbReference>
<dbReference type="SUPFAM" id="SSF55874">
    <property type="entry name" value="ATPase domain of HSP90 chaperone/DNA topoisomerase II/histidine kinase"/>
    <property type="match status" value="1"/>
</dbReference>
<dbReference type="Pfam" id="PF00512">
    <property type="entry name" value="HisKA"/>
    <property type="match status" value="1"/>
</dbReference>
<dbReference type="CDD" id="cd00082">
    <property type="entry name" value="HisKA"/>
    <property type="match status" value="1"/>
</dbReference>
<dbReference type="Gene3D" id="1.10.287.130">
    <property type="match status" value="1"/>
</dbReference>